<feature type="compositionally biased region" description="Polar residues" evidence="1">
    <location>
        <begin position="68"/>
        <end position="89"/>
    </location>
</feature>
<dbReference type="EMBL" id="LSSN01001320">
    <property type="protein sequence ID" value="OMJ20121.1"/>
    <property type="molecule type" value="Genomic_DNA"/>
</dbReference>
<feature type="region of interest" description="Disordered" evidence="1">
    <location>
        <begin position="47"/>
        <end position="115"/>
    </location>
</feature>
<keyword evidence="3" id="KW-1185">Reference proteome</keyword>
<evidence type="ECO:0000256" key="1">
    <source>
        <dbReference type="SAM" id="MobiDB-lite"/>
    </source>
</evidence>
<organism evidence="2 3">
    <name type="scientific">Smittium culicis</name>
    <dbReference type="NCBI Taxonomy" id="133412"/>
    <lineage>
        <taxon>Eukaryota</taxon>
        <taxon>Fungi</taxon>
        <taxon>Fungi incertae sedis</taxon>
        <taxon>Zoopagomycota</taxon>
        <taxon>Kickxellomycotina</taxon>
        <taxon>Harpellomycetes</taxon>
        <taxon>Harpellales</taxon>
        <taxon>Legeriomycetaceae</taxon>
        <taxon>Smittium</taxon>
    </lineage>
</organism>
<evidence type="ECO:0000313" key="2">
    <source>
        <dbReference type="EMBL" id="OMJ20121.1"/>
    </source>
</evidence>
<protein>
    <submittedName>
        <fullName evidence="2">Uncharacterized protein</fullName>
    </submittedName>
</protein>
<proteinExistence type="predicted"/>
<gene>
    <name evidence="2" type="ORF">AYI70_g4314</name>
</gene>
<feature type="compositionally biased region" description="Polar residues" evidence="1">
    <location>
        <begin position="99"/>
        <end position="108"/>
    </location>
</feature>
<name>A0A1R1XZK1_9FUNG</name>
<accession>A0A1R1XZK1</accession>
<dbReference type="Proteomes" id="UP000187283">
    <property type="component" value="Unassembled WGS sequence"/>
</dbReference>
<reference evidence="2 3" key="1">
    <citation type="submission" date="2017-01" db="EMBL/GenBank/DDBJ databases">
        <authorList>
            <person name="Mah S.A."/>
            <person name="Swanson W.J."/>
            <person name="Moy G.W."/>
            <person name="Vacquier V.D."/>
        </authorList>
    </citation>
    <scope>NUCLEOTIDE SEQUENCE [LARGE SCALE GENOMIC DNA]</scope>
    <source>
        <strain evidence="2 3">GSMNP</strain>
    </source>
</reference>
<dbReference type="AlphaFoldDB" id="A0A1R1XZK1"/>
<sequence length="141" mass="16159">MNPTRDKSKIHNKKVELSKIRLNTLLKPIPPEELKSPKFPQSPSLQLKKKFLQSYQPDQPDSYFHENTGISSPSISSPKNFPDSNSSFTIPKPFKTHDQNTQNVSLQSDSKRPKGSYEERLISVSRILALLVFMYCPRLTQ</sequence>
<evidence type="ECO:0000313" key="3">
    <source>
        <dbReference type="Proteomes" id="UP000187283"/>
    </source>
</evidence>
<comment type="caution">
    <text evidence="2">The sequence shown here is derived from an EMBL/GenBank/DDBJ whole genome shotgun (WGS) entry which is preliminary data.</text>
</comment>